<feature type="region of interest" description="Disordered" evidence="1">
    <location>
        <begin position="442"/>
        <end position="467"/>
    </location>
</feature>
<proteinExistence type="predicted"/>
<feature type="region of interest" description="Disordered" evidence="1">
    <location>
        <begin position="124"/>
        <end position="161"/>
    </location>
</feature>
<feature type="region of interest" description="Disordered" evidence="1">
    <location>
        <begin position="376"/>
        <end position="419"/>
    </location>
</feature>
<dbReference type="EMBL" id="JAAQHG020000017">
    <property type="protein sequence ID" value="KAL1585820.1"/>
    <property type="molecule type" value="Genomic_DNA"/>
</dbReference>
<dbReference type="AlphaFoldDB" id="A0AB34KR60"/>
<organism evidence="2 3">
    <name type="scientific">Cladosporium halotolerans</name>
    <dbReference type="NCBI Taxonomy" id="1052096"/>
    <lineage>
        <taxon>Eukaryota</taxon>
        <taxon>Fungi</taxon>
        <taxon>Dikarya</taxon>
        <taxon>Ascomycota</taxon>
        <taxon>Pezizomycotina</taxon>
        <taxon>Dothideomycetes</taxon>
        <taxon>Dothideomycetidae</taxon>
        <taxon>Cladosporiales</taxon>
        <taxon>Cladosporiaceae</taxon>
        <taxon>Cladosporium</taxon>
    </lineage>
</organism>
<dbReference type="GeneID" id="96006507"/>
<feature type="compositionally biased region" description="Polar residues" evidence="1">
    <location>
        <begin position="131"/>
        <end position="151"/>
    </location>
</feature>
<accession>A0AB34KR60</accession>
<gene>
    <name evidence="2" type="ORF">WHR41_05064</name>
</gene>
<dbReference type="RefSeq" id="XP_069228926.1">
    <property type="nucleotide sequence ID" value="XM_069373669.1"/>
</dbReference>
<sequence>MPTQSWTFDLQGVRALAHEIYCSCQEPSSSYRPLARSVRSLRNRLEEADEALGETPVRPEDVGVFQAVGESGVMLEKFRQTLQDAPSEGDGVESGVILDLLNDVDEVTRKLTLALEAVERPTGRLGLIPGSETSPSTRQPGSLSTLTSNSDDGVHASTASSSWSFSSNRASFSQRLSARSDIVRIDKPEEEKQVTHSVVLEEEKQVVSGQANINPHSATVRKKDKPQLHLSKPAGWAASSTLFDVMSVDIDQASSYILADEPSNTTACPPAIATSITAGSAADHTAINVQQRQSQRVGPHWPLPVSRYHADYQNAQQISRSTSVRTGNLKSHESFFSRLPRISSASQLPSVSNMTKADFEGQSATPEDIVHSLIEPTAESSESVQEKDSVVGTPSIGTKRMEWRPLPSTPTRRTSRARGLFRPARAIKSRYVVVNPDIGSLGGKSDQSLGSGQTSAVSLPTPRGSTPGDMTPASPVMHKYALPPISPSSNDNLLNAIINSWNSQQWSQAKLLIEHLLQTPEGQDQVVARKLRHLQGILASLTGNHNQALLHLASVFEAPITHPSQINAGHCAAAHWMADIYLLQTRRAEAFLAYSLAARNPIFRDAKHHPLRDSILAEQQACFTPQIAKNLTHAPRPAPSSLLNPSLLNPSLLTPQLIQTLLQPLSPAPTTKTNPLTRPSLPLTLTLKANALHPTTPFPLPADPLFNPATVLAHTPSHATTTDLLSPGTLAPASLPKKIRPDFACPDLRWLVLAVRKGLAAAGWEGVETTEGTGGGGGGRFVVRYCAAAAASSIGISEGGEGIAEARFFSVVLYRLAFRPGYGVEVAGEGVWGSRSCAGAGDLEEGRRVRGVLRGKLEGELRRWEAAEGSGVAMPVVSINGVGSLRGR</sequence>
<protein>
    <submittedName>
        <fullName evidence="2">Uncharacterized protein</fullName>
    </submittedName>
</protein>
<reference evidence="2 3" key="1">
    <citation type="journal article" date="2020" name="Microbiol. Resour. Announc.">
        <title>Draft Genome Sequence of a Cladosporium Species Isolated from the Mesophotic Ascidian Didemnum maculosum.</title>
        <authorList>
            <person name="Gioti A."/>
            <person name="Siaperas R."/>
            <person name="Nikolaivits E."/>
            <person name="Le Goff G."/>
            <person name="Ouazzani J."/>
            <person name="Kotoulas G."/>
            <person name="Topakas E."/>
        </authorList>
    </citation>
    <scope>NUCLEOTIDE SEQUENCE [LARGE SCALE GENOMIC DNA]</scope>
    <source>
        <strain evidence="2 3">TM138-S3</strain>
    </source>
</reference>
<evidence type="ECO:0000256" key="1">
    <source>
        <dbReference type="SAM" id="MobiDB-lite"/>
    </source>
</evidence>
<evidence type="ECO:0000313" key="3">
    <source>
        <dbReference type="Proteomes" id="UP000803884"/>
    </source>
</evidence>
<comment type="caution">
    <text evidence="2">The sequence shown here is derived from an EMBL/GenBank/DDBJ whole genome shotgun (WGS) entry which is preliminary data.</text>
</comment>
<dbReference type="Proteomes" id="UP000803884">
    <property type="component" value="Unassembled WGS sequence"/>
</dbReference>
<feature type="compositionally biased region" description="Polar residues" evidence="1">
    <location>
        <begin position="445"/>
        <end position="458"/>
    </location>
</feature>
<keyword evidence="3" id="KW-1185">Reference proteome</keyword>
<name>A0AB34KR60_9PEZI</name>
<evidence type="ECO:0000313" key="2">
    <source>
        <dbReference type="EMBL" id="KAL1585820.1"/>
    </source>
</evidence>